<organism evidence="2 3">
    <name type="scientific">Fibrivirga algicola</name>
    <dbReference type="NCBI Taxonomy" id="2950420"/>
    <lineage>
        <taxon>Bacteria</taxon>
        <taxon>Pseudomonadati</taxon>
        <taxon>Bacteroidota</taxon>
        <taxon>Cytophagia</taxon>
        <taxon>Cytophagales</taxon>
        <taxon>Spirosomataceae</taxon>
        <taxon>Fibrivirga</taxon>
    </lineage>
</organism>
<keyword evidence="3" id="KW-1185">Reference proteome</keyword>
<feature type="domain" description="GP-PDE" evidence="1">
    <location>
        <begin position="187"/>
        <end position="428"/>
    </location>
</feature>
<dbReference type="Gene3D" id="3.20.20.190">
    <property type="entry name" value="Phosphatidylinositol (PI) phosphodiesterase"/>
    <property type="match status" value="1"/>
</dbReference>
<dbReference type="RefSeq" id="WP_166692043.1">
    <property type="nucleotide sequence ID" value="NZ_WAEL01000004.1"/>
</dbReference>
<protein>
    <submittedName>
        <fullName evidence="2">Glycerophosphodiester phosphodiesterase</fullName>
    </submittedName>
</protein>
<reference evidence="3" key="1">
    <citation type="submission" date="2019-09" db="EMBL/GenBank/DDBJ databases">
        <authorList>
            <person name="Jung D.-H."/>
        </authorList>
    </citation>
    <scope>NUCLEOTIDE SEQUENCE [LARGE SCALE GENOMIC DNA]</scope>
    <source>
        <strain evidence="3">JA-25</strain>
    </source>
</reference>
<dbReference type="InterPro" id="IPR017946">
    <property type="entry name" value="PLC-like_Pdiesterase_TIM-brl"/>
</dbReference>
<name>A0ABX0QEL2_9BACT</name>
<gene>
    <name evidence="2" type="ORF">F7231_11805</name>
</gene>
<sequence length="432" mass="48114">MTFTRLLICSILIALTGYLIGCRPNENETVEIPAIIDNGLNVPGAKLLYSQTRKACEGVYSVTEGAPAFGQEVAAKWSYLVKKPGDTTYYMSIFCEPQAAFFVLEGRQLGDSLVFEGFWRRLVNSETGTARFVVLSANGASALLAPDCCKAITKGGVIFKGVYGDGQLARSRPLVLSFDRPLNKKPFQILAHRGGGRTSDLLPASENSVEIIRLAERLGATGVEIDIRQTKDGTPIIYHDNNLNLRLVQKTGLIGAVENYTYDQLSAFVRLVDGEKIPKLTEALDAVLNDTNLETVWLDSKDVRDMPLVRSIQQTYLQRAAQQGRRLDIYIGLPAEERVTQFEQLPDHTQLPSICELDTSVAKRINAKVWAPRWTLGEQIPSTLAMQQQGRKVFVWTLDVPEFVQQFVQNDTFDGILSNYAPIVAYYHYVQK</sequence>
<comment type="caution">
    <text evidence="2">The sequence shown here is derived from an EMBL/GenBank/DDBJ whole genome shotgun (WGS) entry which is preliminary data.</text>
</comment>
<dbReference type="PROSITE" id="PS51704">
    <property type="entry name" value="GP_PDE"/>
    <property type="match status" value="1"/>
</dbReference>
<dbReference type="InterPro" id="IPR030395">
    <property type="entry name" value="GP_PDE_dom"/>
</dbReference>
<evidence type="ECO:0000313" key="2">
    <source>
        <dbReference type="EMBL" id="NID10855.1"/>
    </source>
</evidence>
<reference evidence="3" key="2">
    <citation type="submission" date="2023-07" db="EMBL/GenBank/DDBJ databases">
        <authorList>
            <person name="Jung D.-H."/>
        </authorList>
    </citation>
    <scope>NUCLEOTIDE SEQUENCE [LARGE SCALE GENOMIC DNA]</scope>
    <source>
        <strain evidence="3">JA-25</strain>
    </source>
</reference>
<accession>A0ABX0QEL2</accession>
<dbReference type="PROSITE" id="PS50007">
    <property type="entry name" value="PIPLC_X_DOMAIN"/>
    <property type="match status" value="1"/>
</dbReference>
<evidence type="ECO:0000313" key="3">
    <source>
        <dbReference type="Proteomes" id="UP000606008"/>
    </source>
</evidence>
<evidence type="ECO:0000259" key="1">
    <source>
        <dbReference type="PROSITE" id="PS51704"/>
    </source>
</evidence>
<dbReference type="PANTHER" id="PTHR46211">
    <property type="entry name" value="GLYCEROPHOSPHORYL DIESTER PHOSPHODIESTERASE"/>
    <property type="match status" value="1"/>
</dbReference>
<dbReference type="SUPFAM" id="SSF51695">
    <property type="entry name" value="PLC-like phosphodiesterases"/>
    <property type="match status" value="1"/>
</dbReference>
<dbReference type="Pfam" id="PF03009">
    <property type="entry name" value="GDPD"/>
    <property type="match status" value="1"/>
</dbReference>
<dbReference type="Proteomes" id="UP000606008">
    <property type="component" value="Unassembled WGS sequence"/>
</dbReference>
<dbReference type="PANTHER" id="PTHR46211:SF14">
    <property type="entry name" value="GLYCEROPHOSPHODIESTER PHOSPHODIESTERASE"/>
    <property type="match status" value="1"/>
</dbReference>
<dbReference type="EMBL" id="WAEL01000004">
    <property type="protein sequence ID" value="NID10855.1"/>
    <property type="molecule type" value="Genomic_DNA"/>
</dbReference>
<proteinExistence type="predicted"/>